<gene>
    <name evidence="9" type="ORF">SAMN05421680_102203</name>
    <name evidence="8" type="ORF">Xmau_00608</name>
</gene>
<keyword evidence="11" id="KW-1185">Reference proteome</keyword>
<dbReference type="PROSITE" id="PS50075">
    <property type="entry name" value="CARRIER"/>
    <property type="match status" value="1"/>
</dbReference>
<dbReference type="SUPFAM" id="SSF52777">
    <property type="entry name" value="CoA-dependent acyltransferases"/>
    <property type="match status" value="2"/>
</dbReference>
<dbReference type="InterPro" id="IPR016039">
    <property type="entry name" value="Thiolase-like"/>
</dbReference>
<evidence type="ECO:0000256" key="2">
    <source>
        <dbReference type="ARBA" id="ARBA00006484"/>
    </source>
</evidence>
<evidence type="ECO:0000259" key="7">
    <source>
        <dbReference type="PROSITE" id="PS52004"/>
    </source>
</evidence>
<dbReference type="Gene3D" id="3.40.47.10">
    <property type="match status" value="1"/>
</dbReference>
<dbReference type="InterPro" id="IPR057326">
    <property type="entry name" value="KR_dom"/>
</dbReference>
<dbReference type="CDD" id="cd00833">
    <property type="entry name" value="PKS"/>
    <property type="match status" value="1"/>
</dbReference>
<evidence type="ECO:0000256" key="3">
    <source>
        <dbReference type="ARBA" id="ARBA00022450"/>
    </source>
</evidence>
<dbReference type="Proteomes" id="UP000224607">
    <property type="component" value="Unassembled WGS sequence"/>
</dbReference>
<evidence type="ECO:0000313" key="10">
    <source>
        <dbReference type="Proteomes" id="UP000198919"/>
    </source>
</evidence>
<feature type="domain" description="Carrier" evidence="6">
    <location>
        <begin position="1148"/>
        <end position="1223"/>
    </location>
</feature>
<dbReference type="SUPFAM" id="SSF47336">
    <property type="entry name" value="ACP-like"/>
    <property type="match status" value="1"/>
</dbReference>
<dbReference type="Pfam" id="PF16197">
    <property type="entry name" value="KAsynt_C_assoc"/>
    <property type="match status" value="1"/>
</dbReference>
<dbReference type="EMBL" id="NITY01000001">
    <property type="protein sequence ID" value="PHM46202.1"/>
    <property type="molecule type" value="Genomic_DNA"/>
</dbReference>
<dbReference type="InterPro" id="IPR050091">
    <property type="entry name" value="PKS_NRPS_Biosynth_Enz"/>
</dbReference>
<dbReference type="OrthoDB" id="6437095at2"/>
<evidence type="ECO:0000313" key="9">
    <source>
        <dbReference type="EMBL" id="SFI59278.1"/>
    </source>
</evidence>
<dbReference type="Pfam" id="PF02801">
    <property type="entry name" value="Ketoacyl-synt_C"/>
    <property type="match status" value="1"/>
</dbReference>
<dbReference type="InterPro" id="IPR036291">
    <property type="entry name" value="NAD(P)-bd_dom_sf"/>
</dbReference>
<dbReference type="GO" id="GO:0005737">
    <property type="term" value="C:cytoplasm"/>
    <property type="evidence" value="ECO:0007669"/>
    <property type="project" value="TreeGrafter"/>
</dbReference>
<comment type="pathway">
    <text evidence="1">Lipid metabolism; fatty acid biosynthesis.</text>
</comment>
<dbReference type="InterPro" id="IPR009081">
    <property type="entry name" value="PP-bd_ACP"/>
</dbReference>
<dbReference type="Gene3D" id="1.10.1240.100">
    <property type="match status" value="1"/>
</dbReference>
<dbReference type="InterPro" id="IPR032821">
    <property type="entry name" value="PKS_assoc"/>
</dbReference>
<dbReference type="PROSITE" id="PS52004">
    <property type="entry name" value="KS3_2"/>
    <property type="match status" value="1"/>
</dbReference>
<dbReference type="PANTHER" id="PTHR43775">
    <property type="entry name" value="FATTY ACID SYNTHASE"/>
    <property type="match status" value="1"/>
</dbReference>
<evidence type="ECO:0000259" key="6">
    <source>
        <dbReference type="PROSITE" id="PS50075"/>
    </source>
</evidence>
<dbReference type="EMBL" id="FORG01000002">
    <property type="protein sequence ID" value="SFI59278.1"/>
    <property type="molecule type" value="Genomic_DNA"/>
</dbReference>
<name>A0A1I3JH26_9GAMM</name>
<dbReference type="UniPathway" id="UPA00094"/>
<reference evidence="10" key="2">
    <citation type="submission" date="2016-10" db="EMBL/GenBank/DDBJ databases">
        <authorList>
            <person name="Varghese N."/>
            <person name="Submissions S."/>
        </authorList>
    </citation>
    <scope>NUCLEOTIDE SEQUENCE [LARGE SCALE GENOMIC DNA]</scope>
    <source>
        <strain evidence="10">DSM 17908</strain>
    </source>
</reference>
<dbReference type="STRING" id="351675.SAMN05421680_102203"/>
<dbReference type="GO" id="GO:0004312">
    <property type="term" value="F:fatty acid synthase activity"/>
    <property type="evidence" value="ECO:0007669"/>
    <property type="project" value="TreeGrafter"/>
</dbReference>
<dbReference type="Pfam" id="PF08659">
    <property type="entry name" value="KR"/>
    <property type="match status" value="1"/>
</dbReference>
<dbReference type="GO" id="GO:0006633">
    <property type="term" value="P:fatty acid biosynthetic process"/>
    <property type="evidence" value="ECO:0007669"/>
    <property type="project" value="UniProtKB-UniPathway"/>
</dbReference>
<evidence type="ECO:0000313" key="11">
    <source>
        <dbReference type="Proteomes" id="UP000224607"/>
    </source>
</evidence>
<keyword evidence="3" id="KW-0596">Phosphopantetheine</keyword>
<organism evidence="9 10">
    <name type="scientific">Xenorhabdus mauleonii</name>
    <dbReference type="NCBI Taxonomy" id="351675"/>
    <lineage>
        <taxon>Bacteria</taxon>
        <taxon>Pseudomonadati</taxon>
        <taxon>Pseudomonadota</taxon>
        <taxon>Gammaproteobacteria</taxon>
        <taxon>Enterobacterales</taxon>
        <taxon>Morganellaceae</taxon>
        <taxon>Xenorhabdus</taxon>
    </lineage>
</organism>
<dbReference type="SMART" id="SM00825">
    <property type="entry name" value="PKS_KS"/>
    <property type="match status" value="1"/>
</dbReference>
<accession>A0A1I3JH26</accession>
<dbReference type="Gene3D" id="1.10.1200.10">
    <property type="entry name" value="ACP-like"/>
    <property type="match status" value="1"/>
</dbReference>
<dbReference type="RefSeq" id="WP_092507679.1">
    <property type="nucleotide sequence ID" value="NZ_CAWNQB010000001.1"/>
</dbReference>
<dbReference type="InterPro" id="IPR013968">
    <property type="entry name" value="PKS_KR"/>
</dbReference>
<dbReference type="InterPro" id="IPR001242">
    <property type="entry name" value="Condensation_dom"/>
</dbReference>
<dbReference type="GO" id="GO:0071770">
    <property type="term" value="P:DIM/DIP cell wall layer assembly"/>
    <property type="evidence" value="ECO:0007669"/>
    <property type="project" value="TreeGrafter"/>
</dbReference>
<dbReference type="Pfam" id="PF00550">
    <property type="entry name" value="PP-binding"/>
    <property type="match status" value="1"/>
</dbReference>
<dbReference type="PROSITE" id="PS00606">
    <property type="entry name" value="KS3_1"/>
    <property type="match status" value="1"/>
</dbReference>
<reference evidence="8 11" key="3">
    <citation type="journal article" date="2017" name="Nat. Microbiol.">
        <title>Natural product diversity associated with the nematode symbionts Photorhabdus and Xenorhabdus.</title>
        <authorList>
            <person name="Tobias N.J."/>
            <person name="Wolff H."/>
            <person name="Djahanschiri B."/>
            <person name="Grundmann F."/>
            <person name="Kronenwerth M."/>
            <person name="Shi Y.M."/>
            <person name="Simonyi S."/>
            <person name="Grun P."/>
            <person name="Shapiro-Ilan D."/>
            <person name="Pidot S.J."/>
            <person name="Stinear T.P."/>
            <person name="Ebersberger I."/>
            <person name="Bode H.B."/>
        </authorList>
    </citation>
    <scope>NUCLEOTIDE SEQUENCE [LARGE SCALE GENOMIC DNA]</scope>
    <source>
        <strain evidence="8 11">DSM 17908</strain>
    </source>
</reference>
<dbReference type="Pfam" id="PF00109">
    <property type="entry name" value="ketoacyl-synt"/>
    <property type="match status" value="1"/>
</dbReference>
<dbReference type="SMART" id="SM00822">
    <property type="entry name" value="PKS_KR"/>
    <property type="match status" value="1"/>
</dbReference>
<evidence type="ECO:0000256" key="4">
    <source>
        <dbReference type="ARBA" id="ARBA00022553"/>
    </source>
</evidence>
<reference evidence="9" key="1">
    <citation type="submission" date="2016-10" db="EMBL/GenBank/DDBJ databases">
        <authorList>
            <person name="de Groot N.N."/>
        </authorList>
    </citation>
    <scope>NUCLEOTIDE SEQUENCE [LARGE SCALE GENOMIC DNA]</scope>
    <source>
        <strain evidence="9">DSM 17908</strain>
    </source>
</reference>
<protein>
    <submittedName>
        <fullName evidence="9">HxxPF-repeated domain-containing protein</fullName>
    </submittedName>
    <submittedName>
        <fullName evidence="8">Non-ribosomal peptide synthase</fullName>
    </submittedName>
</protein>
<dbReference type="InterPro" id="IPR014030">
    <property type="entry name" value="Ketoacyl_synth_N"/>
</dbReference>
<dbReference type="SUPFAM" id="SSF51735">
    <property type="entry name" value="NAD(P)-binding Rossmann-fold domains"/>
    <property type="match status" value="1"/>
</dbReference>
<proteinExistence type="inferred from homology"/>
<dbReference type="GO" id="GO:0004315">
    <property type="term" value="F:3-oxoacyl-[acyl-carrier-protein] synthase activity"/>
    <property type="evidence" value="ECO:0007669"/>
    <property type="project" value="InterPro"/>
</dbReference>
<dbReference type="Gene3D" id="3.40.50.720">
    <property type="entry name" value="NAD(P)-binding Rossmann-like Domain"/>
    <property type="match status" value="1"/>
</dbReference>
<comment type="similarity">
    <text evidence="2">Belongs to the short-chain dehydrogenases/reductases (SDR) family.</text>
</comment>
<dbReference type="Pfam" id="PF00668">
    <property type="entry name" value="Condensation"/>
    <property type="match status" value="1"/>
</dbReference>
<keyword evidence="4" id="KW-0597">Phosphoprotein</keyword>
<evidence type="ECO:0000313" key="8">
    <source>
        <dbReference type="EMBL" id="PHM46202.1"/>
    </source>
</evidence>
<dbReference type="PANTHER" id="PTHR43775:SF37">
    <property type="entry name" value="SI:DKEY-61P9.11"/>
    <property type="match status" value="1"/>
</dbReference>
<dbReference type="SUPFAM" id="SSF53901">
    <property type="entry name" value="Thiolase-like"/>
    <property type="match status" value="1"/>
</dbReference>
<sequence>MNTEIREDLDIAVVGLSGRFPGAEDSNEFWRNLLMGEEGISRFTEEELVQAGHDISKIRNIDFVPVNGVLAGANYFDAEFFGYSQAEAALLDPQTRLMMQCVWHALENAGIDPDKRGRNIGLFLGARSTVQWTMQAMLSEQVENVGGFLASQLANKDAMSTLISWKLGLEGPSFTLQTACSTSLVSVHQAVQSLLSGECDFAVAGGVSLLLPQQNGHLYQDGMLFSKDGQTRAFDRDATGSVFGSGLGAVVLRRAGDAIADNDPIWAILKGSAINNDGARKVGYTAPSVKGQAEVIRSALQMAELDAADLDFIECHGTATALGDSIEFMALREVFNAGKVADKNTGALNQCALGAVKTNIGHLDSAAGIAGFIKMVLALRHGIIPPTLHFQHPNPQLEFDQSPFYINTQAEPWLPQAGKLRTGGVSSFGIGGTNAHVVLQQYLSPNANVPLNNVPLSLDDTVSQDGETAASVCFFPFSAKNKASLAQQLEAVSRWLVLQTHLDLPALSHTLSKRHSFPCRVMFVADSKFTLMQQIKAYLDMGEDGDILALCLDFLPLGLQQPDFQQESKQAVTHWISGQAKEPAEILSVAYQGQPLMEVPGYAFLREEHGTGHITDKTWMQIGNLITTPEGKNLSKNASGLLLPFWKSVRLPKLAPKEANSHAVLLLDQSLAATSNDWVDNNQVAVTRLDMRCPVQIRSALTALSGEQPKNSSLVLSLAFPPNSFSFAADSLHILSEWGKALAETDFSALTSVHIYLVLPDMVRDNGDLAESSLTEAALKALALVMPQEIPGITCAFLHLQNVQNLQHTNELTPNAHWLPDPLIRNSLTRLLQTSLHGPLKLSAEGLFVEDFRCPDVEENEVVDESHFMGKTYVITGAGGRMGKAMAQVIAQRFQGRLALVSRQGAETPAMQRLQAELREAGAGAVEIFPYALETEAEALALFESIRQRLGDIHTVIHAAGVTDGDSFSPLAQLNAGHYHAQLRPKAQVAEVLAKVFEHKIFEHKPVEYCFVTSSMSAFFGGIAHAPYATANLFLDGWARRQNLRPQSPRWIVVNWETVHFDGERRGNELTWGVNEVALSAAEFPALFERSLREYDRENQKIFSAGQFMDRLYAWGGRRAANGGSKPQTVNRIKLKPRPNTLTSVYQPAVNEVQKEIAAIWSHILGVDNMGIDDKFMELGGDSLKTIVMAEKVYKKLGKRVAIQAFFAQPTIREIERQFSSEQSTFHPVLPSVDLSGPIIASADQDLLYIHQTTFANGSYNMPIAFRCPLSFSPAAIAGAIERVVDRHPVLKCLFERQGADLMMLPQLDAKVSVSVRDTGETEHDNLACFEQFANMPFDLHNQLPIRALIITGSGSAPFHQVLIVVHHIVCDAVSLGILTEDFRRLLQGQTLPAPEYSFAAYRRYRQDTDSEDKARKDKAYWLANLLPLPAPLSLPVVDDYRWDWRNDAENHHGITVDKSLPLQTSAEVKQLCDELGLSPFIFFLGVFGVLMTKIARTDSFLLGVPVTGRMQPEELALVGYLVNMLALKMEPEAEATMADYLLELNAQWAESVPYQTYPMSALLEDLSAESDFQSRQGKHPLFDVIFGYLPLSLNGGNELAGENVLEEGNAFSRLELTLETAKFDLAMDVSETQHAFDCTLQFRRHMFSEETMAAVFDYFFTLIDEVIADPDAAIKELLTNLNYGYASMASAQVNDQDVDSEFNF</sequence>
<dbReference type="Proteomes" id="UP000198919">
    <property type="component" value="Unassembled WGS sequence"/>
</dbReference>
<dbReference type="InterPro" id="IPR023213">
    <property type="entry name" value="CAT-like_dom_sf"/>
</dbReference>
<dbReference type="GO" id="GO:0005886">
    <property type="term" value="C:plasma membrane"/>
    <property type="evidence" value="ECO:0007669"/>
    <property type="project" value="TreeGrafter"/>
</dbReference>
<dbReference type="InterPro" id="IPR014031">
    <property type="entry name" value="Ketoacyl_synth_C"/>
</dbReference>
<keyword evidence="5" id="KW-0808">Transferase</keyword>
<feature type="domain" description="Ketosynthase family 3 (KS3)" evidence="7">
    <location>
        <begin position="8"/>
        <end position="441"/>
    </location>
</feature>
<dbReference type="Gene3D" id="3.30.559.10">
    <property type="entry name" value="Chloramphenicol acetyltransferase-like domain"/>
    <property type="match status" value="1"/>
</dbReference>
<evidence type="ECO:0000256" key="5">
    <source>
        <dbReference type="ARBA" id="ARBA00022679"/>
    </source>
</evidence>
<evidence type="ECO:0000256" key="1">
    <source>
        <dbReference type="ARBA" id="ARBA00005194"/>
    </source>
</evidence>
<dbReference type="InterPro" id="IPR018201">
    <property type="entry name" value="Ketoacyl_synth_AS"/>
</dbReference>
<dbReference type="InterPro" id="IPR036736">
    <property type="entry name" value="ACP-like_sf"/>
</dbReference>
<dbReference type="InterPro" id="IPR020841">
    <property type="entry name" value="PKS_Beta-ketoAc_synthase_dom"/>
</dbReference>
<dbReference type="Gene3D" id="3.30.559.30">
    <property type="entry name" value="Nonribosomal peptide synthetase, condensation domain"/>
    <property type="match status" value="1"/>
</dbReference>